<dbReference type="Proteomes" id="UP000002640">
    <property type="component" value="Unassembled WGS sequence"/>
</dbReference>
<organism evidence="1 2">
    <name type="scientific">Phytophthora sojae (strain P6497)</name>
    <name type="common">Soybean stem and root rot agent</name>
    <name type="synonym">Phytophthora megasperma f. sp. glycines</name>
    <dbReference type="NCBI Taxonomy" id="1094619"/>
    <lineage>
        <taxon>Eukaryota</taxon>
        <taxon>Sar</taxon>
        <taxon>Stramenopiles</taxon>
        <taxon>Oomycota</taxon>
        <taxon>Peronosporomycetes</taxon>
        <taxon>Peronosporales</taxon>
        <taxon>Peronosporaceae</taxon>
        <taxon>Phytophthora</taxon>
    </lineage>
</organism>
<dbReference type="STRING" id="1094619.G5ACM6"/>
<evidence type="ECO:0008006" key="3">
    <source>
        <dbReference type="Google" id="ProtNLM"/>
    </source>
</evidence>
<dbReference type="AlphaFoldDB" id="G5ACM6"/>
<keyword evidence="2" id="KW-1185">Reference proteome</keyword>
<dbReference type="EMBL" id="JH159163">
    <property type="protein sequence ID" value="EGZ07100.1"/>
    <property type="molecule type" value="Genomic_DNA"/>
</dbReference>
<protein>
    <recommendedName>
        <fullName evidence="3">Helitron helicase-like domain-containing protein</fullName>
    </recommendedName>
</protein>
<accession>G5ACM6</accession>
<sequence>MLSLGIKHWTLYIFEQNLLLILHKCGYGNTRRTFGSFGDNEGTPDVSARKWLWGCKRTKLCNECKRADSRPDKFAVNAACTWPTGGFFTISPSSSTTYRIANLAGVIPRDLLDLMETEVAEHLEYTRAKLGMVATANPVSYFDHVMNVVISVLLNWDRDTNAPKPGCGIFGEVTAFYGSTESQSSTGDLHCHMMVWVAGFPKTVTEYINMCKSAAFKQKLIDYVNSVVTTDVPVQYDETCPECGCNGLEAVEFDQRAYQEQFGGNEVITDCVEREISRLDFPAGAVSEGAAFTRTASSKPFVLSGERSNSDDILHTRSLLSFQSHHWYHSGGCFKHTKRTPTAKVCRMYFPKVICDEIKWTPSDCVELARKLWNEYINAHVPVISKTLKCNHDVKLLAAGEGLHKSFYMMKCCAKPQRDIENPAALRLHAYDKAEMNA</sequence>
<evidence type="ECO:0000313" key="2">
    <source>
        <dbReference type="Proteomes" id="UP000002640"/>
    </source>
</evidence>
<dbReference type="KEGG" id="psoj:PHYSODRAFT_307102"/>
<name>G5ACM6_PHYSP</name>
<dbReference type="InParanoid" id="G5ACM6"/>
<dbReference type="GeneID" id="20642832"/>
<reference evidence="1 2" key="1">
    <citation type="journal article" date="2006" name="Science">
        <title>Phytophthora genome sequences uncover evolutionary origins and mechanisms of pathogenesis.</title>
        <authorList>
            <person name="Tyler B.M."/>
            <person name="Tripathy S."/>
            <person name="Zhang X."/>
            <person name="Dehal P."/>
            <person name="Jiang R.H."/>
            <person name="Aerts A."/>
            <person name="Arredondo F.D."/>
            <person name="Baxter L."/>
            <person name="Bensasson D."/>
            <person name="Beynon J.L."/>
            <person name="Chapman J."/>
            <person name="Damasceno C.M."/>
            <person name="Dorrance A.E."/>
            <person name="Dou D."/>
            <person name="Dickerman A.W."/>
            <person name="Dubchak I.L."/>
            <person name="Garbelotto M."/>
            <person name="Gijzen M."/>
            <person name="Gordon S.G."/>
            <person name="Govers F."/>
            <person name="Grunwald N.J."/>
            <person name="Huang W."/>
            <person name="Ivors K.L."/>
            <person name="Jones R.W."/>
            <person name="Kamoun S."/>
            <person name="Krampis K."/>
            <person name="Lamour K.H."/>
            <person name="Lee M.K."/>
            <person name="McDonald W.H."/>
            <person name="Medina M."/>
            <person name="Meijer H.J."/>
            <person name="Nordberg E.K."/>
            <person name="Maclean D.J."/>
            <person name="Ospina-Giraldo M.D."/>
            <person name="Morris P.F."/>
            <person name="Phuntumart V."/>
            <person name="Putnam N.H."/>
            <person name="Rash S."/>
            <person name="Rose J.K."/>
            <person name="Sakihama Y."/>
            <person name="Salamov A.A."/>
            <person name="Savidor A."/>
            <person name="Scheuring C.F."/>
            <person name="Smith B.M."/>
            <person name="Sobral B.W."/>
            <person name="Terry A."/>
            <person name="Torto-Alalibo T.A."/>
            <person name="Win J."/>
            <person name="Xu Z."/>
            <person name="Zhang H."/>
            <person name="Grigoriev I.V."/>
            <person name="Rokhsar D.S."/>
            <person name="Boore J.L."/>
        </authorList>
    </citation>
    <scope>NUCLEOTIDE SEQUENCE [LARGE SCALE GENOMIC DNA]</scope>
    <source>
        <strain evidence="1 2">P6497</strain>
    </source>
</reference>
<evidence type="ECO:0000313" key="1">
    <source>
        <dbReference type="EMBL" id="EGZ07100.1"/>
    </source>
</evidence>
<proteinExistence type="predicted"/>
<gene>
    <name evidence="1" type="ORF">PHYSODRAFT_307102</name>
</gene>
<dbReference type="RefSeq" id="XP_009537864.1">
    <property type="nucleotide sequence ID" value="XM_009539569.1"/>
</dbReference>